<evidence type="ECO:0000313" key="3">
    <source>
        <dbReference type="Proteomes" id="UP001595075"/>
    </source>
</evidence>
<feature type="compositionally biased region" description="Basic and acidic residues" evidence="1">
    <location>
        <begin position="128"/>
        <end position="140"/>
    </location>
</feature>
<evidence type="ECO:0000256" key="1">
    <source>
        <dbReference type="SAM" id="MobiDB-lite"/>
    </source>
</evidence>
<keyword evidence="3" id="KW-1185">Reference proteome</keyword>
<name>A0ABR4CPR2_9HELO</name>
<gene>
    <name evidence="2" type="ORF">VTL71DRAFT_13154</name>
</gene>
<evidence type="ECO:0000313" key="2">
    <source>
        <dbReference type="EMBL" id="KAL2071919.1"/>
    </source>
</evidence>
<feature type="compositionally biased region" description="Basic and acidic residues" evidence="1">
    <location>
        <begin position="97"/>
        <end position="108"/>
    </location>
</feature>
<feature type="compositionally biased region" description="Low complexity" evidence="1">
    <location>
        <begin position="114"/>
        <end position="127"/>
    </location>
</feature>
<protein>
    <submittedName>
        <fullName evidence="2">Uncharacterized protein</fullName>
    </submittedName>
</protein>
<dbReference type="EMBL" id="JAZHXI010000005">
    <property type="protein sequence ID" value="KAL2071919.1"/>
    <property type="molecule type" value="Genomic_DNA"/>
</dbReference>
<reference evidence="2 3" key="1">
    <citation type="journal article" date="2024" name="Commun. Biol.">
        <title>Comparative genomic analysis of thermophilic fungi reveals convergent evolutionary adaptations and gene losses.</title>
        <authorList>
            <person name="Steindorff A.S."/>
            <person name="Aguilar-Pontes M.V."/>
            <person name="Robinson A.J."/>
            <person name="Andreopoulos B."/>
            <person name="LaButti K."/>
            <person name="Kuo A."/>
            <person name="Mondo S."/>
            <person name="Riley R."/>
            <person name="Otillar R."/>
            <person name="Haridas S."/>
            <person name="Lipzen A."/>
            <person name="Grimwood J."/>
            <person name="Schmutz J."/>
            <person name="Clum A."/>
            <person name="Reid I.D."/>
            <person name="Moisan M.C."/>
            <person name="Butler G."/>
            <person name="Nguyen T.T.M."/>
            <person name="Dewar K."/>
            <person name="Conant G."/>
            <person name="Drula E."/>
            <person name="Henrissat B."/>
            <person name="Hansel C."/>
            <person name="Singer S."/>
            <person name="Hutchinson M.I."/>
            <person name="de Vries R.P."/>
            <person name="Natvig D.O."/>
            <person name="Powell A.J."/>
            <person name="Tsang A."/>
            <person name="Grigoriev I.V."/>
        </authorList>
    </citation>
    <scope>NUCLEOTIDE SEQUENCE [LARGE SCALE GENOMIC DNA]</scope>
    <source>
        <strain evidence="2 3">CBS 494.80</strain>
    </source>
</reference>
<feature type="compositionally biased region" description="Basic residues" evidence="1">
    <location>
        <begin position="61"/>
        <end position="76"/>
    </location>
</feature>
<feature type="region of interest" description="Disordered" evidence="1">
    <location>
        <begin position="1"/>
        <end position="82"/>
    </location>
</feature>
<proteinExistence type="predicted"/>
<accession>A0ABR4CPR2</accession>
<feature type="region of interest" description="Disordered" evidence="1">
    <location>
        <begin position="97"/>
        <end position="151"/>
    </location>
</feature>
<sequence length="151" mass="16523">MNKHVQEPPSPERSYTGKNTGFPEPLSEDRNTTLPHPDADTSPNATIEAPDVVRTQSRRSLLSRHHSSQSQKHHLIGAHPKDLEKAGLYDNIQYADGSREEKSLKDLQDGQGSGSSKGSSEGESLDGTFEKEGGFGEEKRKKGLFKKLGIA</sequence>
<dbReference type="Proteomes" id="UP001595075">
    <property type="component" value="Unassembled WGS sequence"/>
</dbReference>
<comment type="caution">
    <text evidence="2">The sequence shown here is derived from an EMBL/GenBank/DDBJ whole genome shotgun (WGS) entry which is preliminary data.</text>
</comment>
<organism evidence="2 3">
    <name type="scientific">Oculimacula yallundae</name>
    <dbReference type="NCBI Taxonomy" id="86028"/>
    <lineage>
        <taxon>Eukaryota</taxon>
        <taxon>Fungi</taxon>
        <taxon>Dikarya</taxon>
        <taxon>Ascomycota</taxon>
        <taxon>Pezizomycotina</taxon>
        <taxon>Leotiomycetes</taxon>
        <taxon>Helotiales</taxon>
        <taxon>Ploettnerulaceae</taxon>
        <taxon>Oculimacula</taxon>
    </lineage>
</organism>